<dbReference type="AlphaFoldDB" id="M1KL51"/>
<evidence type="ECO:0000313" key="1">
    <source>
        <dbReference type="EMBL" id="AGE95991.1"/>
    </source>
</evidence>
<sequence>MEVALRLYIFSRQIPWMGDSEELRYLIRLLPEYIRIGGERYILFRMNRVADVDSWAGAMFCRRCLHLYIPVVNSRMRCSDEVLTIECYGCGGRSMFDRNAFEPAQDPSQHGESEAFEYYFV</sequence>
<gene>
    <name evidence="1" type="ORF">ECU03_0640</name>
</gene>
<reference evidence="1" key="1">
    <citation type="journal article" date="2013" name="Eukaryot. Cell">
        <title>Extremely Reduced Levels of Heterozygosity in the Vertebrate Pathogen Encephalitozoon cuniculi.</title>
        <authorList>
            <person name="Selman M."/>
            <person name="Sak B."/>
            <person name="Kvac M."/>
            <person name="Farinelli L."/>
            <person name="Weiss L.M."/>
            <person name="Corradi N."/>
        </authorList>
    </citation>
    <scope>NUCLEOTIDE SEQUENCE</scope>
</reference>
<dbReference type="VEuPathDB" id="MicrosporidiaDB:ECU03_0640"/>
<protein>
    <submittedName>
        <fullName evidence="1">Uncharacterized protein</fullName>
    </submittedName>
</protein>
<dbReference type="VEuPathDB" id="MicrosporidiaDB:AEWD_030580"/>
<dbReference type="VEuPathDB" id="MicrosporidiaDB:M970_030580"/>
<accession>M1KL51</accession>
<organism evidence="1">
    <name type="scientific">Encephalitozoon cuniculi</name>
    <name type="common">Microsporidian parasite</name>
    <dbReference type="NCBI Taxonomy" id="6035"/>
    <lineage>
        <taxon>Eukaryota</taxon>
        <taxon>Fungi</taxon>
        <taxon>Fungi incertae sedis</taxon>
        <taxon>Microsporidia</taxon>
        <taxon>Unikaryonidae</taxon>
        <taxon>Encephalitozoon</taxon>
    </lineage>
</organism>
<proteinExistence type="predicted"/>
<dbReference type="VEuPathDB" id="MicrosporidiaDB:AEWR_030580"/>
<dbReference type="VEuPathDB" id="MicrosporidiaDB:AEWQ_030580"/>
<name>M1KL51_ENCCN</name>
<dbReference type="EMBL" id="KC513611">
    <property type="protein sequence ID" value="AGE95991.1"/>
    <property type="molecule type" value="Genomic_DNA"/>
</dbReference>